<dbReference type="EMBL" id="KV441486">
    <property type="protein sequence ID" value="OAG17686.1"/>
    <property type="molecule type" value="Genomic_DNA"/>
</dbReference>
<proteinExistence type="predicted"/>
<feature type="transmembrane region" description="Helical" evidence="1">
    <location>
        <begin position="20"/>
        <end position="44"/>
    </location>
</feature>
<evidence type="ECO:0000313" key="2">
    <source>
        <dbReference type="EMBL" id="OAG17686.1"/>
    </source>
</evidence>
<dbReference type="Proteomes" id="UP000077248">
    <property type="component" value="Unassembled WGS sequence"/>
</dbReference>
<keyword evidence="1" id="KW-1133">Transmembrane helix</keyword>
<keyword evidence="3" id="KW-1185">Reference proteome</keyword>
<organism evidence="2 3">
    <name type="scientific">Alternaria alternata</name>
    <name type="common">Alternaria rot fungus</name>
    <name type="synonym">Torula alternata</name>
    <dbReference type="NCBI Taxonomy" id="5599"/>
    <lineage>
        <taxon>Eukaryota</taxon>
        <taxon>Fungi</taxon>
        <taxon>Dikarya</taxon>
        <taxon>Ascomycota</taxon>
        <taxon>Pezizomycotina</taxon>
        <taxon>Dothideomycetes</taxon>
        <taxon>Pleosporomycetidae</taxon>
        <taxon>Pleosporales</taxon>
        <taxon>Pleosporineae</taxon>
        <taxon>Pleosporaceae</taxon>
        <taxon>Alternaria</taxon>
        <taxon>Alternaria sect. Alternaria</taxon>
        <taxon>Alternaria alternata complex</taxon>
    </lineage>
</organism>
<protein>
    <submittedName>
        <fullName evidence="2">Uncharacterized protein</fullName>
    </submittedName>
</protein>
<accession>A0A177DDX5</accession>
<name>A0A177DDX5_ALTAL</name>
<sequence>MTRLWYYNSLVVVRLPSTVYLGQYTFPFVTTAHLVSLLILFFNAHSIFEHHDKRLGDCSC</sequence>
<evidence type="ECO:0000313" key="3">
    <source>
        <dbReference type="Proteomes" id="UP000077248"/>
    </source>
</evidence>
<dbReference type="AlphaFoldDB" id="A0A177DDX5"/>
<dbReference type="VEuPathDB" id="FungiDB:CC77DRAFT_268422"/>
<gene>
    <name evidence="2" type="ORF">CC77DRAFT_268422</name>
</gene>
<keyword evidence="1" id="KW-0812">Transmembrane</keyword>
<reference evidence="2 3" key="1">
    <citation type="submission" date="2016-05" db="EMBL/GenBank/DDBJ databases">
        <title>Comparative analysis of secretome profiles of manganese(II)-oxidizing ascomycete fungi.</title>
        <authorList>
            <consortium name="DOE Joint Genome Institute"/>
            <person name="Zeiner C.A."/>
            <person name="Purvine S.O."/>
            <person name="Zink E.M."/>
            <person name="Wu S."/>
            <person name="Pasa-Tolic L."/>
            <person name="Chaput D.L."/>
            <person name="Haridas S."/>
            <person name="Grigoriev I.V."/>
            <person name="Santelli C.M."/>
            <person name="Hansel C.M."/>
        </authorList>
    </citation>
    <scope>NUCLEOTIDE SEQUENCE [LARGE SCALE GENOMIC DNA]</scope>
    <source>
        <strain evidence="2 3">SRC1lrK2f</strain>
    </source>
</reference>
<dbReference type="GeneID" id="29116537"/>
<dbReference type="RefSeq" id="XP_018383107.1">
    <property type="nucleotide sequence ID" value="XM_018530943.1"/>
</dbReference>
<dbReference type="KEGG" id="aalt:CC77DRAFT_268422"/>
<evidence type="ECO:0000256" key="1">
    <source>
        <dbReference type="SAM" id="Phobius"/>
    </source>
</evidence>
<keyword evidence="1" id="KW-0472">Membrane</keyword>